<dbReference type="InterPro" id="IPR002514">
    <property type="entry name" value="Transposase_8"/>
</dbReference>
<accession>A0ABY6GTB9</accession>
<proteinExistence type="predicted"/>
<evidence type="ECO:0000313" key="3">
    <source>
        <dbReference type="Proteomes" id="UP001163255"/>
    </source>
</evidence>
<dbReference type="EMBL" id="CP103300">
    <property type="protein sequence ID" value="UYM15989.1"/>
    <property type="molecule type" value="Genomic_DNA"/>
</dbReference>
<evidence type="ECO:0000313" key="1">
    <source>
        <dbReference type="EMBL" id="UYM15496.1"/>
    </source>
</evidence>
<dbReference type="Pfam" id="PF01527">
    <property type="entry name" value="HTH_Tnp_1"/>
    <property type="match status" value="1"/>
</dbReference>
<name>A0ABY6GTB9_9GAMM</name>
<dbReference type="Proteomes" id="UP001163255">
    <property type="component" value="Chromosome"/>
</dbReference>
<organism evidence="2 3">
    <name type="scientific">Endozoicomonas euniceicola</name>
    <dbReference type="NCBI Taxonomy" id="1234143"/>
    <lineage>
        <taxon>Bacteria</taxon>
        <taxon>Pseudomonadati</taxon>
        <taxon>Pseudomonadota</taxon>
        <taxon>Gammaproteobacteria</taxon>
        <taxon>Oceanospirillales</taxon>
        <taxon>Endozoicomonadaceae</taxon>
        <taxon>Endozoicomonas</taxon>
    </lineage>
</organism>
<reference evidence="2" key="1">
    <citation type="submission" date="2022-10" db="EMBL/GenBank/DDBJ databases">
        <title>Completed Genome Sequence of two octocoral isolated bacterium, Endozoicomonas euniceicola EF212T and Endozoicomonas gorgoniicola PS125T.</title>
        <authorList>
            <person name="Chiou Y.-J."/>
            <person name="Chen Y.-H."/>
        </authorList>
    </citation>
    <scope>NUCLEOTIDE SEQUENCE</scope>
    <source>
        <strain evidence="2">EF212</strain>
    </source>
</reference>
<dbReference type="RefSeq" id="WP_262597541.1">
    <property type="nucleotide sequence ID" value="NZ_CP103300.1"/>
</dbReference>
<evidence type="ECO:0000313" key="2">
    <source>
        <dbReference type="EMBL" id="UYM15989.1"/>
    </source>
</evidence>
<keyword evidence="3" id="KW-1185">Reference proteome</keyword>
<dbReference type="EMBL" id="CP103300">
    <property type="protein sequence ID" value="UYM15496.1"/>
    <property type="molecule type" value="Genomic_DNA"/>
</dbReference>
<sequence length="76" mass="8793">MVAKRKRHKPEFKAQVALEAYKGNKTINQLASEHEVAAVQVSQWKRQLLQGVPEVFGRTKVTFLQTTKHKLKVVYF</sequence>
<dbReference type="InterPro" id="IPR010921">
    <property type="entry name" value="Trp_repressor/repl_initiator"/>
</dbReference>
<gene>
    <name evidence="1" type="ORF">NX720_22030</name>
    <name evidence="2" type="ORF">NX720_24780</name>
</gene>
<protein>
    <submittedName>
        <fullName evidence="2">Transposase</fullName>
    </submittedName>
</protein>
<dbReference type="SUPFAM" id="SSF48295">
    <property type="entry name" value="TrpR-like"/>
    <property type="match status" value="1"/>
</dbReference>